<dbReference type="AlphaFoldDB" id="A0A4S8M1Z3"/>
<proteinExistence type="predicted"/>
<protein>
    <submittedName>
        <fullName evidence="2">Uncharacterized protein</fullName>
    </submittedName>
</protein>
<feature type="compositionally biased region" description="Acidic residues" evidence="1">
    <location>
        <begin position="372"/>
        <end position="396"/>
    </location>
</feature>
<reference evidence="2 3" key="1">
    <citation type="journal article" date="2019" name="Nat. Ecol. Evol.">
        <title>Megaphylogeny resolves global patterns of mushroom evolution.</title>
        <authorList>
            <person name="Varga T."/>
            <person name="Krizsan K."/>
            <person name="Foldi C."/>
            <person name="Dima B."/>
            <person name="Sanchez-Garcia M."/>
            <person name="Sanchez-Ramirez S."/>
            <person name="Szollosi G.J."/>
            <person name="Szarkandi J.G."/>
            <person name="Papp V."/>
            <person name="Albert L."/>
            <person name="Andreopoulos W."/>
            <person name="Angelini C."/>
            <person name="Antonin V."/>
            <person name="Barry K.W."/>
            <person name="Bougher N.L."/>
            <person name="Buchanan P."/>
            <person name="Buyck B."/>
            <person name="Bense V."/>
            <person name="Catcheside P."/>
            <person name="Chovatia M."/>
            <person name="Cooper J."/>
            <person name="Damon W."/>
            <person name="Desjardin D."/>
            <person name="Finy P."/>
            <person name="Geml J."/>
            <person name="Haridas S."/>
            <person name="Hughes K."/>
            <person name="Justo A."/>
            <person name="Karasinski D."/>
            <person name="Kautmanova I."/>
            <person name="Kiss B."/>
            <person name="Kocsube S."/>
            <person name="Kotiranta H."/>
            <person name="LaButti K.M."/>
            <person name="Lechner B.E."/>
            <person name="Liimatainen K."/>
            <person name="Lipzen A."/>
            <person name="Lukacs Z."/>
            <person name="Mihaltcheva S."/>
            <person name="Morgado L.N."/>
            <person name="Niskanen T."/>
            <person name="Noordeloos M.E."/>
            <person name="Ohm R.A."/>
            <person name="Ortiz-Santana B."/>
            <person name="Ovrebo C."/>
            <person name="Racz N."/>
            <person name="Riley R."/>
            <person name="Savchenko A."/>
            <person name="Shiryaev A."/>
            <person name="Soop K."/>
            <person name="Spirin V."/>
            <person name="Szebenyi C."/>
            <person name="Tomsovsky M."/>
            <person name="Tulloss R.E."/>
            <person name="Uehling J."/>
            <person name="Grigoriev I.V."/>
            <person name="Vagvolgyi C."/>
            <person name="Papp T."/>
            <person name="Martin F.M."/>
            <person name="Miettinen O."/>
            <person name="Hibbett D.S."/>
            <person name="Nagy L.G."/>
        </authorList>
    </citation>
    <scope>NUCLEOTIDE SEQUENCE [LARGE SCALE GENOMIC DNA]</scope>
    <source>
        <strain evidence="2 3">CBS 962.96</strain>
    </source>
</reference>
<feature type="region of interest" description="Disordered" evidence="1">
    <location>
        <begin position="367"/>
        <end position="403"/>
    </location>
</feature>
<organism evidence="2 3">
    <name type="scientific">Dendrothele bispora (strain CBS 962.96)</name>
    <dbReference type="NCBI Taxonomy" id="1314807"/>
    <lineage>
        <taxon>Eukaryota</taxon>
        <taxon>Fungi</taxon>
        <taxon>Dikarya</taxon>
        <taxon>Basidiomycota</taxon>
        <taxon>Agaricomycotina</taxon>
        <taxon>Agaricomycetes</taxon>
        <taxon>Agaricomycetidae</taxon>
        <taxon>Agaricales</taxon>
        <taxon>Agaricales incertae sedis</taxon>
        <taxon>Dendrothele</taxon>
    </lineage>
</organism>
<accession>A0A4S8M1Z3</accession>
<sequence length="403" mass="46182">MSAEPLICNFNPRLRAEWPPNPSFKDADFQESLLQQMYEKDNQRRELPWYSLILGTLMSHLCALYTSESAEGGNLRLEAVPFCELCYQTKALTPEQLQEMQDKDFNRETSTAPTSTATSSSTAVPRPTEVHKLLRSTFGFDGKHWELKTSKEGRATRAARNKPASGPTKPNSPPPKKKNPKSPEDPRPYELYRVVDGCFFVREKLDSLQKRRPNATLSEAIPALPLEVKVPQWTKDQLEKEMFTIGRVDALKASVTHIPQVIQQVQLIFHSYYLLSKIWAAISCGIWIRFFLFEREKTPEIDEDVLLHGDYYQGAAPLKLPVKTSAITTIFDEETGKYDEKFIDAWRKVMETVEEQFCNFVKEKSKAAAGTQDEEQFEAEGEFGEDELYEDEEQDESKEQNTD</sequence>
<name>A0A4S8M1Z3_DENBC</name>
<gene>
    <name evidence="2" type="ORF">K435DRAFT_966100</name>
</gene>
<dbReference type="Proteomes" id="UP000297245">
    <property type="component" value="Unassembled WGS sequence"/>
</dbReference>
<keyword evidence="3" id="KW-1185">Reference proteome</keyword>
<feature type="region of interest" description="Disordered" evidence="1">
    <location>
        <begin position="106"/>
        <end position="128"/>
    </location>
</feature>
<evidence type="ECO:0000256" key="1">
    <source>
        <dbReference type="SAM" id="MobiDB-lite"/>
    </source>
</evidence>
<dbReference type="OrthoDB" id="3006720at2759"/>
<evidence type="ECO:0000313" key="2">
    <source>
        <dbReference type="EMBL" id="THU96119.1"/>
    </source>
</evidence>
<feature type="compositionally biased region" description="Basic and acidic residues" evidence="1">
    <location>
        <begin position="145"/>
        <end position="155"/>
    </location>
</feature>
<feature type="region of interest" description="Disordered" evidence="1">
    <location>
        <begin position="145"/>
        <end position="188"/>
    </location>
</feature>
<feature type="compositionally biased region" description="Low complexity" evidence="1">
    <location>
        <begin position="109"/>
        <end position="127"/>
    </location>
</feature>
<evidence type="ECO:0000313" key="3">
    <source>
        <dbReference type="Proteomes" id="UP000297245"/>
    </source>
</evidence>
<dbReference type="EMBL" id="ML179184">
    <property type="protein sequence ID" value="THU96119.1"/>
    <property type="molecule type" value="Genomic_DNA"/>
</dbReference>